<evidence type="ECO:0000313" key="2">
    <source>
        <dbReference type="EMBL" id="AFY03277.1"/>
    </source>
</evidence>
<reference evidence="2 3" key="1">
    <citation type="journal article" date="2012" name="BMC Genomics">
        <title>Genome analysis of a simultaneously predatory and prey-independent, novel Bdellovibrio bacteriovorus from the River Tiber, supports in silico predictions of both ancient and recent lateral gene transfer from diverse bacteria.</title>
        <authorList>
            <person name="Hobley L."/>
            <person name="Lerner T.R."/>
            <person name="Williams L.E."/>
            <person name="Lambert C."/>
            <person name="Till R."/>
            <person name="Milner D.S."/>
            <person name="Basford S.M."/>
            <person name="Capeness M.J."/>
            <person name="Fenton A.K."/>
            <person name="Atterbury R.J."/>
            <person name="Harris M.A."/>
            <person name="Sockett R.E."/>
        </authorList>
    </citation>
    <scope>NUCLEOTIDE SEQUENCE [LARGE SCALE GENOMIC DNA]</scope>
    <source>
        <strain evidence="2 3">Tiberius</strain>
    </source>
</reference>
<dbReference type="PATRIC" id="fig|1069642.3.peg.3564"/>
<dbReference type="AlphaFoldDB" id="K7ZHA3"/>
<dbReference type="Proteomes" id="UP000010074">
    <property type="component" value="Chromosome"/>
</dbReference>
<dbReference type="KEGG" id="bbat:Bdt_3602"/>
<proteinExistence type="predicted"/>
<gene>
    <name evidence="2" type="ORF">Bdt_3602</name>
</gene>
<evidence type="ECO:0000313" key="3">
    <source>
        <dbReference type="Proteomes" id="UP000010074"/>
    </source>
</evidence>
<feature type="compositionally biased region" description="Basic and acidic residues" evidence="1">
    <location>
        <begin position="8"/>
        <end position="24"/>
    </location>
</feature>
<dbReference type="HOGENOM" id="CLU_3340660_0_0_7"/>
<accession>K7ZHA3</accession>
<organism evidence="2 3">
    <name type="scientific">Bdellovibrio bacteriovorus str. Tiberius</name>
    <dbReference type="NCBI Taxonomy" id="1069642"/>
    <lineage>
        <taxon>Bacteria</taxon>
        <taxon>Pseudomonadati</taxon>
        <taxon>Bdellovibrionota</taxon>
        <taxon>Bdellovibrionia</taxon>
        <taxon>Bdellovibrionales</taxon>
        <taxon>Pseudobdellovibrionaceae</taxon>
        <taxon>Bdellovibrio</taxon>
    </lineage>
</organism>
<feature type="region of interest" description="Disordered" evidence="1">
    <location>
        <begin position="1"/>
        <end position="37"/>
    </location>
</feature>
<evidence type="ECO:0000256" key="1">
    <source>
        <dbReference type="SAM" id="MobiDB-lite"/>
    </source>
</evidence>
<name>K7ZHA3_BDEBC</name>
<protein>
    <submittedName>
        <fullName evidence="2">Uncharacterized protein</fullName>
    </submittedName>
</protein>
<dbReference type="EMBL" id="CP002930">
    <property type="protein sequence ID" value="AFY03277.1"/>
    <property type="molecule type" value="Genomic_DNA"/>
</dbReference>
<sequence length="37" mass="4066">MQSAVAKGRFDRANARVEISDRQTKSPHANAPEGLKK</sequence>